<name>A0A8S1HA46_9PELO</name>
<keyword evidence="2" id="KW-1185">Reference proteome</keyword>
<organism evidence="1 2">
    <name type="scientific">Caenorhabditis auriculariae</name>
    <dbReference type="NCBI Taxonomy" id="2777116"/>
    <lineage>
        <taxon>Eukaryota</taxon>
        <taxon>Metazoa</taxon>
        <taxon>Ecdysozoa</taxon>
        <taxon>Nematoda</taxon>
        <taxon>Chromadorea</taxon>
        <taxon>Rhabditida</taxon>
        <taxon>Rhabditina</taxon>
        <taxon>Rhabditomorpha</taxon>
        <taxon>Rhabditoidea</taxon>
        <taxon>Rhabditidae</taxon>
        <taxon>Peloderinae</taxon>
        <taxon>Caenorhabditis</taxon>
    </lineage>
</organism>
<proteinExistence type="predicted"/>
<evidence type="ECO:0000313" key="1">
    <source>
        <dbReference type="EMBL" id="CAD6189880.1"/>
    </source>
</evidence>
<protein>
    <submittedName>
        <fullName evidence="1">Uncharacterized protein</fullName>
    </submittedName>
</protein>
<reference evidence="1" key="1">
    <citation type="submission" date="2020-10" db="EMBL/GenBank/DDBJ databases">
        <authorList>
            <person name="Kikuchi T."/>
        </authorList>
    </citation>
    <scope>NUCLEOTIDE SEQUENCE</scope>
    <source>
        <strain evidence="1">NKZ352</strain>
    </source>
</reference>
<evidence type="ECO:0000313" key="2">
    <source>
        <dbReference type="Proteomes" id="UP000835052"/>
    </source>
</evidence>
<dbReference type="AlphaFoldDB" id="A0A8S1HA46"/>
<dbReference type="EMBL" id="CAJGYM010000012">
    <property type="protein sequence ID" value="CAD6189880.1"/>
    <property type="molecule type" value="Genomic_DNA"/>
</dbReference>
<dbReference type="Proteomes" id="UP000835052">
    <property type="component" value="Unassembled WGS sequence"/>
</dbReference>
<sequence>MISLWIQFSEQIPNLSSKKAKEAFGNFDRKYQDRDHSRLSQKRAEKNCDQTYEQASISTINFNMNRMSIPSYLFAIFFVLFKIPADQACLQTVPASNATALTPKDDCEQCTASQLSIVEGTPMGSAPPMVTAVNPPLGTGCARFTVSCATGCTLSFHKTTTNVQVTVPTPTQDMPPITLVCNVNRTLTYTNTAMTINEMPIDGALCNCTMSAPASGK</sequence>
<gene>
    <name evidence="1" type="ORF">CAUJ_LOCUS5799</name>
</gene>
<comment type="caution">
    <text evidence="1">The sequence shown here is derived from an EMBL/GenBank/DDBJ whole genome shotgun (WGS) entry which is preliminary data.</text>
</comment>
<accession>A0A8S1HA46</accession>